<protein>
    <recommendedName>
        <fullName evidence="3">IS5/IS1182 family transposase</fullName>
    </recommendedName>
</protein>
<dbReference type="EMBL" id="CAKXYP010000010">
    <property type="protein sequence ID" value="CAH9416894.1"/>
    <property type="molecule type" value="Genomic_DNA"/>
</dbReference>
<comment type="caution">
    <text evidence="1">The sequence shown here is derived from an EMBL/GenBank/DDBJ whole genome shotgun (WGS) entry which is preliminary data.</text>
</comment>
<name>A0ABN8V5S8_STRGL</name>
<evidence type="ECO:0008006" key="3">
    <source>
        <dbReference type="Google" id="ProtNLM"/>
    </source>
</evidence>
<dbReference type="Proteomes" id="UP001154015">
    <property type="component" value="Unassembled WGS sequence"/>
</dbReference>
<reference evidence="1" key="1">
    <citation type="submission" date="2022-03" db="EMBL/GenBank/DDBJ databases">
        <authorList>
            <person name="Leyn A S."/>
        </authorList>
    </citation>
    <scope>NUCLEOTIDE SEQUENCE</scope>
    <source>
        <strain evidence="1">Streptomyces globisporus 4-3</strain>
    </source>
</reference>
<proteinExistence type="predicted"/>
<gene>
    <name evidence="1" type="ORF">SGL43_03930</name>
</gene>
<keyword evidence="2" id="KW-1185">Reference proteome</keyword>
<accession>A0ABN8V5S8</accession>
<organism evidence="1 2">
    <name type="scientific">Streptomyces globisporus</name>
    <dbReference type="NCBI Taxonomy" id="1908"/>
    <lineage>
        <taxon>Bacteria</taxon>
        <taxon>Bacillati</taxon>
        <taxon>Actinomycetota</taxon>
        <taxon>Actinomycetes</taxon>
        <taxon>Kitasatosporales</taxon>
        <taxon>Streptomycetaceae</taxon>
        <taxon>Streptomyces</taxon>
    </lineage>
</organism>
<sequence length="45" mass="5381">MMQRRPRGEHPALTIRSRTIPWRRFEERLAVLAWADTGADRTDYP</sequence>
<evidence type="ECO:0000313" key="1">
    <source>
        <dbReference type="EMBL" id="CAH9416894.1"/>
    </source>
</evidence>
<evidence type="ECO:0000313" key="2">
    <source>
        <dbReference type="Proteomes" id="UP001154015"/>
    </source>
</evidence>